<evidence type="ECO:0000256" key="1">
    <source>
        <dbReference type="SAM" id="MobiDB-lite"/>
    </source>
</evidence>
<reference evidence="2" key="1">
    <citation type="submission" date="2014-05" db="EMBL/GenBank/DDBJ databases">
        <title>The genome and life-stage specific transcriptomes of Globodera pallida elucidate key aspects of plant parasitism by a cyst nematode.</title>
        <authorList>
            <person name="Cotton J.A."/>
            <person name="Lilley C.J."/>
            <person name="Jones L.M."/>
            <person name="Kikuchi T."/>
            <person name="Reid A.J."/>
            <person name="Thorpe P."/>
            <person name="Tsai I.J."/>
            <person name="Beasley H."/>
            <person name="Blok V."/>
            <person name="Cock P.J.A."/>
            <person name="Van den Akker S.E."/>
            <person name="Holroyd N."/>
            <person name="Hunt M."/>
            <person name="Mantelin S."/>
            <person name="Naghra H."/>
            <person name="Pain A."/>
            <person name="Palomares-Rius J.E."/>
            <person name="Zarowiecki M."/>
            <person name="Berriman M."/>
            <person name="Jones J.T."/>
            <person name="Urwin P.E."/>
        </authorList>
    </citation>
    <scope>NUCLEOTIDE SEQUENCE [LARGE SCALE GENOMIC DNA]</scope>
    <source>
        <strain evidence="2">Lindley</strain>
    </source>
</reference>
<sequence length="609" mass="67404">MEIEWDKAAQKRQENELFELFRRCPRCSHSLRPLILDTFTDANDGKQYERMWWTCPGIGKNCFFPLDIPKEVFWTRRTMEQSLRGIYPLPNLHLLPRSMHALYPKLFQSNIDVEKMVQLASFVPSDEAETDVTRRAKSAERQTAADAPSRPDVSEPIVSAGGRECGGGGGGDSTSLLIALPALPQTSQCPVYDGVQASNCGGVEQTVHSYLKDNLQNRLFCPKATSDERDHRKSIDLHPNANAALNSHLLLGINGNPNRVISSLNSVPGGHHRQRRQPISPRYMSQQQHVRLKGMLRSVKSTLHQMGEKEYMNDRTSAEESRVSRYLFSRREWQKQKAKSGTKKRATAAEDAGEARKTKKGGGLRKDGGELDVFAALDSLQKSLVSKELMDRFYGVQRPSTATPSRDTTVPTKLFGPPTAQTPPNVFPLSPSNGQWPTTPNFTSLVNSSVSDSSSHGRLKRGLSIGPALPGASDSTEDPSLSEKITRNYESIFLRALEQFSSSRRSVTPSSLSSQQIHLGSPRGEAMRPEGGEPRDGTLSGIPHDFHSSSRPEPSHLPPLPPIARPTNQLTPINYAQGENVDTRFAQDRLEVTELGQQQQPVHTGHVGL</sequence>
<feature type="compositionally biased region" description="Basic and acidic residues" evidence="1">
    <location>
        <begin position="525"/>
        <end position="536"/>
    </location>
</feature>
<feature type="compositionally biased region" description="Basic and acidic residues" evidence="1">
    <location>
        <begin position="131"/>
        <end position="140"/>
    </location>
</feature>
<feature type="compositionally biased region" description="Pro residues" evidence="1">
    <location>
        <begin position="555"/>
        <end position="564"/>
    </location>
</feature>
<name>A0A183C0E8_GLOPA</name>
<evidence type="ECO:0000313" key="2">
    <source>
        <dbReference type="Proteomes" id="UP000050741"/>
    </source>
</evidence>
<feature type="compositionally biased region" description="Basic residues" evidence="1">
    <location>
        <begin position="336"/>
        <end position="346"/>
    </location>
</feature>
<feature type="region of interest" description="Disordered" evidence="1">
    <location>
        <begin position="332"/>
        <end position="368"/>
    </location>
</feature>
<proteinExistence type="predicted"/>
<protein>
    <submittedName>
        <fullName evidence="3">Uncharacterized protein</fullName>
    </submittedName>
</protein>
<feature type="region of interest" description="Disordered" evidence="1">
    <location>
        <begin position="128"/>
        <end position="168"/>
    </location>
</feature>
<reference evidence="3" key="2">
    <citation type="submission" date="2016-06" db="UniProtKB">
        <authorList>
            <consortium name="WormBaseParasite"/>
        </authorList>
    </citation>
    <scope>IDENTIFICATION</scope>
</reference>
<organism evidence="2 3">
    <name type="scientific">Globodera pallida</name>
    <name type="common">Potato cyst nematode worm</name>
    <name type="synonym">Heterodera pallida</name>
    <dbReference type="NCBI Taxonomy" id="36090"/>
    <lineage>
        <taxon>Eukaryota</taxon>
        <taxon>Metazoa</taxon>
        <taxon>Ecdysozoa</taxon>
        <taxon>Nematoda</taxon>
        <taxon>Chromadorea</taxon>
        <taxon>Rhabditida</taxon>
        <taxon>Tylenchina</taxon>
        <taxon>Tylenchomorpha</taxon>
        <taxon>Tylenchoidea</taxon>
        <taxon>Heteroderidae</taxon>
        <taxon>Heteroderinae</taxon>
        <taxon>Globodera</taxon>
    </lineage>
</organism>
<dbReference type="Proteomes" id="UP000050741">
    <property type="component" value="Unassembled WGS sequence"/>
</dbReference>
<evidence type="ECO:0000313" key="3">
    <source>
        <dbReference type="WBParaSite" id="GPLIN_000634100"/>
    </source>
</evidence>
<dbReference type="WBParaSite" id="GPLIN_000634100">
    <property type="protein sequence ID" value="GPLIN_000634100"/>
    <property type="gene ID" value="GPLIN_000634100"/>
</dbReference>
<dbReference type="AlphaFoldDB" id="A0A183C0E8"/>
<feature type="compositionally biased region" description="Low complexity" evidence="1">
    <location>
        <begin position="503"/>
        <end position="514"/>
    </location>
</feature>
<feature type="region of interest" description="Disordered" evidence="1">
    <location>
        <begin position="503"/>
        <end position="570"/>
    </location>
</feature>
<feature type="compositionally biased region" description="Basic and acidic residues" evidence="1">
    <location>
        <begin position="544"/>
        <end position="554"/>
    </location>
</feature>
<feature type="region of interest" description="Disordered" evidence="1">
    <location>
        <begin position="447"/>
        <end position="482"/>
    </location>
</feature>
<accession>A0A183C0E8</accession>
<keyword evidence="2" id="KW-1185">Reference proteome</keyword>